<evidence type="ECO:0000313" key="3">
    <source>
        <dbReference type="Proteomes" id="UP001198220"/>
    </source>
</evidence>
<name>A0AAE3DBF1_9FIRM</name>
<accession>A0AAE3DBF1</accession>
<feature type="transmembrane region" description="Helical" evidence="1">
    <location>
        <begin position="42"/>
        <end position="65"/>
    </location>
</feature>
<feature type="transmembrane region" description="Helical" evidence="1">
    <location>
        <begin position="12"/>
        <end position="30"/>
    </location>
</feature>
<evidence type="ECO:0000313" key="2">
    <source>
        <dbReference type="EMBL" id="MCC2126260.1"/>
    </source>
</evidence>
<protein>
    <submittedName>
        <fullName evidence="2">Uncharacterized protein</fullName>
    </submittedName>
</protein>
<keyword evidence="1" id="KW-1133">Transmembrane helix</keyword>
<keyword evidence="3" id="KW-1185">Reference proteome</keyword>
<evidence type="ECO:0000256" key="1">
    <source>
        <dbReference type="SAM" id="Phobius"/>
    </source>
</evidence>
<keyword evidence="1" id="KW-0812">Transmembrane</keyword>
<dbReference type="Proteomes" id="UP001198220">
    <property type="component" value="Unassembled WGS sequence"/>
</dbReference>
<dbReference type="EMBL" id="JAJEPS010000007">
    <property type="protein sequence ID" value="MCC2126260.1"/>
    <property type="molecule type" value="Genomic_DNA"/>
</dbReference>
<reference evidence="2 3" key="1">
    <citation type="submission" date="2021-10" db="EMBL/GenBank/DDBJ databases">
        <title>Anaerobic single-cell dispensing facilitates the cultivation of human gut bacteria.</title>
        <authorList>
            <person name="Afrizal A."/>
        </authorList>
    </citation>
    <scope>NUCLEOTIDE SEQUENCE [LARGE SCALE GENOMIC DNA]</scope>
    <source>
        <strain evidence="2 3">CLA-AA-H276</strain>
    </source>
</reference>
<proteinExistence type="predicted"/>
<comment type="caution">
    <text evidence="2">The sequence shown here is derived from an EMBL/GenBank/DDBJ whole genome shotgun (WGS) entry which is preliminary data.</text>
</comment>
<dbReference type="RefSeq" id="WP_118771004.1">
    <property type="nucleotide sequence ID" value="NZ_JAJEPS010000007.1"/>
</dbReference>
<gene>
    <name evidence="2" type="ORF">LKD36_08710</name>
</gene>
<dbReference type="AlphaFoldDB" id="A0AAE3DBF1"/>
<keyword evidence="1" id="KW-0472">Membrane</keyword>
<organism evidence="2 3">
    <name type="scientific">Hominiventricola filiformis</name>
    <dbReference type="NCBI Taxonomy" id="2885352"/>
    <lineage>
        <taxon>Bacteria</taxon>
        <taxon>Bacillati</taxon>
        <taxon>Bacillota</taxon>
        <taxon>Clostridia</taxon>
        <taxon>Lachnospirales</taxon>
        <taxon>Lachnospiraceae</taxon>
        <taxon>Hominiventricola</taxon>
    </lineage>
</organism>
<sequence>MDNESREKLRPVLYLAAGAYLVYLAFKMYGGLGQMAGTEHTVSMIAMVVFGVFGAATFIFGLLVAKKVFLDQKPGAFGETPEETEESEQEEEK</sequence>